<feature type="transmembrane region" description="Helical" evidence="1">
    <location>
        <begin position="403"/>
        <end position="426"/>
    </location>
</feature>
<dbReference type="PANTHER" id="PTHR41710">
    <property type="entry name" value="GLYCOSYL TRANSFERASE, FAMILY 39"/>
    <property type="match status" value="1"/>
</dbReference>
<feature type="domain" description="Glycosyltransferase RgtA/B/C/D-like" evidence="2">
    <location>
        <begin position="67"/>
        <end position="220"/>
    </location>
</feature>
<proteinExistence type="predicted"/>
<accession>A9WI64</accession>
<dbReference type="GO" id="GO:0016740">
    <property type="term" value="F:transferase activity"/>
    <property type="evidence" value="ECO:0007669"/>
    <property type="project" value="UniProtKB-KW"/>
</dbReference>
<dbReference type="AlphaFoldDB" id="A9WI64"/>
<name>A9WI64_CHLAA</name>
<keyword evidence="1" id="KW-1133">Transmembrane helix</keyword>
<evidence type="ECO:0000313" key="4">
    <source>
        <dbReference type="Proteomes" id="UP000002008"/>
    </source>
</evidence>
<organism evidence="3 4">
    <name type="scientific">Chloroflexus aurantiacus (strain ATCC 29366 / DSM 635 / J-10-fl)</name>
    <dbReference type="NCBI Taxonomy" id="324602"/>
    <lineage>
        <taxon>Bacteria</taxon>
        <taxon>Bacillati</taxon>
        <taxon>Chloroflexota</taxon>
        <taxon>Chloroflexia</taxon>
        <taxon>Chloroflexales</taxon>
        <taxon>Chloroflexineae</taxon>
        <taxon>Chloroflexaceae</taxon>
        <taxon>Chloroflexus</taxon>
    </lineage>
</organism>
<keyword evidence="4" id="KW-1185">Reference proteome</keyword>
<dbReference type="KEGG" id="cau:Caur_2549"/>
<keyword evidence="1" id="KW-0812">Transmembrane</keyword>
<feature type="transmembrane region" description="Helical" evidence="1">
    <location>
        <begin position="117"/>
        <end position="133"/>
    </location>
</feature>
<keyword evidence="1" id="KW-0472">Membrane</keyword>
<feature type="transmembrane region" description="Helical" evidence="1">
    <location>
        <begin position="182"/>
        <end position="199"/>
    </location>
</feature>
<feature type="transmembrane region" description="Helical" evidence="1">
    <location>
        <begin position="438"/>
        <end position="458"/>
    </location>
</feature>
<feature type="transmembrane region" description="Helical" evidence="1">
    <location>
        <begin position="18"/>
        <end position="36"/>
    </location>
</feature>
<dbReference type="EMBL" id="CP000909">
    <property type="protein sequence ID" value="ABY35755.1"/>
    <property type="molecule type" value="Genomic_DNA"/>
</dbReference>
<dbReference type="Proteomes" id="UP000002008">
    <property type="component" value="Chromosome"/>
</dbReference>
<feature type="transmembrane region" description="Helical" evidence="1">
    <location>
        <begin position="140"/>
        <end position="158"/>
    </location>
</feature>
<feature type="transmembrane region" description="Helical" evidence="1">
    <location>
        <begin position="65"/>
        <end position="82"/>
    </location>
</feature>
<feature type="transmembrane region" description="Helical" evidence="1">
    <location>
        <begin position="580"/>
        <end position="599"/>
    </location>
</feature>
<dbReference type="Pfam" id="PF13231">
    <property type="entry name" value="PMT_2"/>
    <property type="match status" value="1"/>
</dbReference>
<feature type="transmembrane region" description="Helical" evidence="1">
    <location>
        <begin position="206"/>
        <end position="229"/>
    </location>
</feature>
<dbReference type="InterPro" id="IPR019962">
    <property type="entry name" value="CHP03663"/>
</dbReference>
<evidence type="ECO:0000259" key="2">
    <source>
        <dbReference type="Pfam" id="PF13231"/>
    </source>
</evidence>
<keyword evidence="3" id="KW-0808">Transferase</keyword>
<dbReference type="HOGENOM" id="CLU_021313_0_0_0"/>
<feature type="transmembrane region" description="Helical" evidence="1">
    <location>
        <begin position="550"/>
        <end position="574"/>
    </location>
</feature>
<feature type="transmembrane region" description="Helical" evidence="1">
    <location>
        <begin position="94"/>
        <end position="111"/>
    </location>
</feature>
<evidence type="ECO:0000313" key="3">
    <source>
        <dbReference type="EMBL" id="ABY35755.1"/>
    </source>
</evidence>
<feature type="transmembrane region" description="Helical" evidence="1">
    <location>
        <begin position="299"/>
        <end position="320"/>
    </location>
</feature>
<dbReference type="InterPro" id="IPR038731">
    <property type="entry name" value="RgtA/B/C-like"/>
</dbReference>
<protein>
    <submittedName>
        <fullName evidence="3">Glycosyl transferase, family 39</fullName>
    </submittedName>
</protein>
<dbReference type="eggNOG" id="COG4745">
    <property type="taxonomic scope" value="Bacteria"/>
</dbReference>
<reference evidence="4" key="1">
    <citation type="journal article" date="2011" name="BMC Genomics">
        <title>Complete genome sequence of the filamentous anoxygenic phototrophic bacterium Chloroflexus aurantiacus.</title>
        <authorList>
            <person name="Tang K.H."/>
            <person name="Barry K."/>
            <person name="Chertkov O."/>
            <person name="Dalin E."/>
            <person name="Han C.S."/>
            <person name="Hauser L.J."/>
            <person name="Honchak B.M."/>
            <person name="Karbach L.E."/>
            <person name="Land M.L."/>
            <person name="Lapidus A."/>
            <person name="Larimer F.W."/>
            <person name="Mikhailova N."/>
            <person name="Pitluck S."/>
            <person name="Pierson B.K."/>
            <person name="Blankenship R.E."/>
        </authorList>
    </citation>
    <scope>NUCLEOTIDE SEQUENCE [LARGE SCALE GENOMIC DNA]</scope>
    <source>
        <strain evidence="4">ATCC 29366 / DSM 635 / J-10-fl</strain>
    </source>
</reference>
<dbReference type="PANTHER" id="PTHR41710:SF2">
    <property type="entry name" value="GLYCOSYL TRANSFERASE FAMILY 39_83 DOMAIN-CONTAINING PROTEIN"/>
    <property type="match status" value="1"/>
</dbReference>
<dbReference type="InParanoid" id="A9WI64"/>
<evidence type="ECO:0000256" key="1">
    <source>
        <dbReference type="SAM" id="Phobius"/>
    </source>
</evidence>
<feature type="transmembrane region" description="Helical" evidence="1">
    <location>
        <begin position="606"/>
        <end position="626"/>
    </location>
</feature>
<dbReference type="RefSeq" id="WP_012258408.1">
    <property type="nucleotide sequence ID" value="NC_010175.1"/>
</dbReference>
<feature type="transmembrane region" description="Helical" evidence="1">
    <location>
        <begin position="464"/>
        <end position="481"/>
    </location>
</feature>
<dbReference type="EnsemblBacteria" id="ABY35755">
    <property type="protein sequence ID" value="ABY35755"/>
    <property type="gene ID" value="Caur_2549"/>
</dbReference>
<dbReference type="NCBIfam" id="TIGR03663">
    <property type="entry name" value="flippase activity-associated protein Agl23"/>
    <property type="match status" value="1"/>
</dbReference>
<dbReference type="PATRIC" id="fig|324602.8.peg.2872"/>
<sequence>MSIAEIVERRWTPTVEQLCYAVIAVLAIVSRLWALGDRALHHDETLHAAYSWFLFSGRGYMHDPLLHGPLLYFLGALFFFLFGDNDTTTRLSAALFSIALTLSPILLRPVIGRRAALVASLYLLISPVALYVGRFFRHDIYSVVCEMLVFVAIVRYAADPRPRWLYLGITALALMLTNQETTYLYILIFAVPLAMLFCWQVYRPGIALLTGLGVILALLVFVLPGTAVVDGAHHARRDANGAIEVAQPGPIFGWPPLETEDNGYALLVRNRADNDGGRSVWENGLRYLADIGRFVNHPAILSGLVLSLTILAVFVWLIWFRRDATGTTPWERSLMRGEPAALLCRSLVADRRWQVALIIFATIYTLLFTALLTNLLGLISGVAGSLLYWLAQHNVQRGSQPAHYYAVILAIYEPLLVLGMLIGLPLAVQAVRQRRPEAFAVGLIAWWSVAAFAIYTWAGEKMPWLTIHLTLPLTLLLAWGSTRIVEMAQQQVAYWQQMWDELATPVEVTAGSDVETRTSGAGDLAPLSAETRHWLKDNRAGWLGLPRGSLFSFGLLLGLIICLGFLLISITVAAGPTSPIQPWMVLLFILALVILLIVGSALRWGWTVAAALTTICLMVAIGLYTVRSSVRLAYQTGDVAREMMVYTQTSPDVMRVVRRLEEAALRRAGGTRLPVMYDNETVWLWYLRDWPGAVSVPGGRLNGPPPADIQAVLILQENLDRYPENRTYLQGFVLQRYPLRWWFPEDQTYRINGTGSSLLERLLRNPLDYETTAQLWKYLMFRQPPAGLGSTDFVVAVRPELARQIGIGLGGSLRMGE</sequence>
<feature type="transmembrane region" description="Helical" evidence="1">
    <location>
        <begin position="355"/>
        <end position="383"/>
    </location>
</feature>
<gene>
    <name evidence="3" type="ordered locus">Caur_2549</name>
</gene>
<dbReference type="STRING" id="324602.Caur_2549"/>